<dbReference type="InterPro" id="IPR006153">
    <property type="entry name" value="Cation/H_exchanger_TM"/>
</dbReference>
<dbReference type="Gene3D" id="1.20.1530.20">
    <property type="match status" value="1"/>
</dbReference>
<evidence type="ECO:0000259" key="10">
    <source>
        <dbReference type="PROSITE" id="PS51201"/>
    </source>
</evidence>
<sequence>MEPVYLVAAFFGGLIALIVRLPPLVGFLVAGFLLNAFGFPLTPSLQTIADIGVTLLLFSIGLKLDVRSLLRQEIWGTATIHMLGSSLLMMGFLGLLKLTGLGILRDSDWTVLALLGFSLSFSSTVFVVKVLEKRSEAKTAYGRLAIGILIMQDIFAVIFITASKGDLPEPMALALLLLIPLAPLLQKLLAKLGHGEMQMIFAMSMALVAGYHLFEYLGIKGDLGALIVGLLLAPHPAAQSLARSLFDLKELLLVAFFLSIGMTATPNWEALGLALLIVVAVPIKTVLYITLFTRYRLRQRTSILATLVLSNYSEFGLIVGALATQQGLLGEQWLVILSLAVAISFVFSSLLNTVNETLYRHIAPRLPAIPQEQLDPGDRPIEVGDAQAVVLGMGRIGRSVYRRLQKHYGLRVLGIDSNPHSVNKLQQEGYRLMEGDALDSDFWDKLLVSPDVELVVLAMPHHAGNLFALDQLRDRDFQGHITAIVEYPEEIEPIRTRGANAVHHIYDEAGRSLADSAAEEAGLVSATKQLG</sequence>
<evidence type="ECO:0000313" key="12">
    <source>
        <dbReference type="Proteomes" id="UP000198500"/>
    </source>
</evidence>
<organism evidence="11 12">
    <name type="scientific">Aidingimonas halophila</name>
    <dbReference type="NCBI Taxonomy" id="574349"/>
    <lineage>
        <taxon>Bacteria</taxon>
        <taxon>Pseudomonadati</taxon>
        <taxon>Pseudomonadota</taxon>
        <taxon>Gammaproteobacteria</taxon>
        <taxon>Oceanospirillales</taxon>
        <taxon>Halomonadaceae</taxon>
        <taxon>Aidingimonas</taxon>
    </lineage>
</organism>
<dbReference type="InterPro" id="IPR036291">
    <property type="entry name" value="NAD(P)-bd_dom_sf"/>
</dbReference>
<dbReference type="InterPro" id="IPR003148">
    <property type="entry name" value="RCK_N"/>
</dbReference>
<keyword evidence="4" id="KW-0050">Antiport</keyword>
<evidence type="ECO:0000256" key="4">
    <source>
        <dbReference type="ARBA" id="ARBA00022449"/>
    </source>
</evidence>
<dbReference type="PANTHER" id="PTHR42751">
    <property type="entry name" value="SODIUM/HYDROGEN EXCHANGER FAMILY/TRKA DOMAIN PROTEIN"/>
    <property type="match status" value="1"/>
</dbReference>
<reference evidence="11 12" key="1">
    <citation type="submission" date="2016-10" db="EMBL/GenBank/DDBJ databases">
        <authorList>
            <person name="de Groot N.N."/>
        </authorList>
    </citation>
    <scope>NUCLEOTIDE SEQUENCE [LARGE SCALE GENOMIC DNA]</scope>
    <source>
        <strain evidence="11 12">DSM 19219</strain>
    </source>
</reference>
<dbReference type="SUPFAM" id="SSF51735">
    <property type="entry name" value="NAD(P)-binding Rossmann-fold domains"/>
    <property type="match status" value="1"/>
</dbReference>
<evidence type="ECO:0000256" key="7">
    <source>
        <dbReference type="ARBA" id="ARBA00023065"/>
    </source>
</evidence>
<comment type="subcellular location">
    <subcellularLocation>
        <location evidence="1">Membrane</location>
        <topology evidence="1">Multi-pass membrane protein</topology>
    </subcellularLocation>
</comment>
<feature type="transmembrane region" description="Helical" evidence="9">
    <location>
        <begin position="140"/>
        <end position="160"/>
    </location>
</feature>
<dbReference type="Pfam" id="PF00999">
    <property type="entry name" value="Na_H_Exchanger"/>
    <property type="match status" value="2"/>
</dbReference>
<keyword evidence="12" id="KW-1185">Reference proteome</keyword>
<gene>
    <name evidence="11" type="ORF">SAMN05443545_107323</name>
</gene>
<comment type="similarity">
    <text evidence="2">Belongs to the monovalent cation:proton antiporter 2 (CPA2) transporter (TC 2.A.37) family.</text>
</comment>
<feature type="transmembrane region" description="Helical" evidence="9">
    <location>
        <begin position="7"/>
        <end position="33"/>
    </location>
</feature>
<dbReference type="STRING" id="574349.SAMN05443545_107323"/>
<dbReference type="PANTHER" id="PTHR42751:SF1">
    <property type="entry name" value="CATION_PROTON ANTIPORTER YBAL-RELATED"/>
    <property type="match status" value="1"/>
</dbReference>
<evidence type="ECO:0000256" key="5">
    <source>
        <dbReference type="ARBA" id="ARBA00022692"/>
    </source>
</evidence>
<feature type="transmembrane region" description="Helical" evidence="9">
    <location>
        <begin position="303"/>
        <end position="321"/>
    </location>
</feature>
<keyword evidence="6 9" id="KW-1133">Transmembrane helix</keyword>
<dbReference type="RefSeq" id="WP_092571167.1">
    <property type="nucleotide sequence ID" value="NZ_BMXH01000006.1"/>
</dbReference>
<feature type="transmembrane region" description="Helical" evidence="9">
    <location>
        <begin position="45"/>
        <end position="62"/>
    </location>
</feature>
<name>A0A1H3F233_9GAMM</name>
<dbReference type="EMBL" id="FNNI01000007">
    <property type="protein sequence ID" value="SDX84925.1"/>
    <property type="molecule type" value="Genomic_DNA"/>
</dbReference>
<evidence type="ECO:0000256" key="6">
    <source>
        <dbReference type="ARBA" id="ARBA00022989"/>
    </source>
</evidence>
<dbReference type="Pfam" id="PF02254">
    <property type="entry name" value="TrkA_N"/>
    <property type="match status" value="1"/>
</dbReference>
<keyword evidence="7" id="KW-0406">Ion transport</keyword>
<feature type="transmembrane region" description="Helical" evidence="9">
    <location>
        <begin position="109"/>
        <end position="128"/>
    </location>
</feature>
<evidence type="ECO:0000256" key="8">
    <source>
        <dbReference type="ARBA" id="ARBA00023136"/>
    </source>
</evidence>
<evidence type="ECO:0000313" key="11">
    <source>
        <dbReference type="EMBL" id="SDX84925.1"/>
    </source>
</evidence>
<dbReference type="GO" id="GO:0015297">
    <property type="term" value="F:antiporter activity"/>
    <property type="evidence" value="ECO:0007669"/>
    <property type="project" value="UniProtKB-KW"/>
</dbReference>
<proteinExistence type="inferred from homology"/>
<evidence type="ECO:0000256" key="1">
    <source>
        <dbReference type="ARBA" id="ARBA00004141"/>
    </source>
</evidence>
<dbReference type="GO" id="GO:0016020">
    <property type="term" value="C:membrane"/>
    <property type="evidence" value="ECO:0007669"/>
    <property type="project" value="UniProtKB-SubCell"/>
</dbReference>
<feature type="transmembrane region" description="Helical" evidence="9">
    <location>
        <begin position="199"/>
        <end position="217"/>
    </location>
</feature>
<keyword evidence="8 9" id="KW-0472">Membrane</keyword>
<evidence type="ECO:0000256" key="3">
    <source>
        <dbReference type="ARBA" id="ARBA00022448"/>
    </source>
</evidence>
<feature type="domain" description="RCK N-terminal" evidence="10">
    <location>
        <begin position="385"/>
        <end position="506"/>
    </location>
</feature>
<feature type="transmembrane region" description="Helical" evidence="9">
    <location>
        <begin position="270"/>
        <end position="291"/>
    </location>
</feature>
<dbReference type="InterPro" id="IPR038770">
    <property type="entry name" value="Na+/solute_symporter_sf"/>
</dbReference>
<dbReference type="GO" id="GO:0006813">
    <property type="term" value="P:potassium ion transport"/>
    <property type="evidence" value="ECO:0007669"/>
    <property type="project" value="InterPro"/>
</dbReference>
<feature type="transmembrane region" description="Helical" evidence="9">
    <location>
        <begin position="74"/>
        <end position="97"/>
    </location>
</feature>
<dbReference type="OrthoDB" id="3418949at2"/>
<dbReference type="Proteomes" id="UP000198500">
    <property type="component" value="Unassembled WGS sequence"/>
</dbReference>
<feature type="transmembrane region" description="Helical" evidence="9">
    <location>
        <begin position="333"/>
        <end position="351"/>
    </location>
</feature>
<keyword evidence="3" id="KW-0813">Transport</keyword>
<accession>A0A1H3F233</accession>
<feature type="transmembrane region" description="Helical" evidence="9">
    <location>
        <begin position="172"/>
        <end position="190"/>
    </location>
</feature>
<keyword evidence="5 9" id="KW-0812">Transmembrane</keyword>
<evidence type="ECO:0000256" key="2">
    <source>
        <dbReference type="ARBA" id="ARBA00005551"/>
    </source>
</evidence>
<dbReference type="PROSITE" id="PS51201">
    <property type="entry name" value="RCK_N"/>
    <property type="match status" value="1"/>
</dbReference>
<evidence type="ECO:0000256" key="9">
    <source>
        <dbReference type="SAM" id="Phobius"/>
    </source>
</evidence>
<dbReference type="AlphaFoldDB" id="A0A1H3F233"/>
<dbReference type="GO" id="GO:1902600">
    <property type="term" value="P:proton transmembrane transport"/>
    <property type="evidence" value="ECO:0007669"/>
    <property type="project" value="InterPro"/>
</dbReference>
<dbReference type="Gene3D" id="3.40.50.720">
    <property type="entry name" value="NAD(P)-binding Rossmann-like Domain"/>
    <property type="match status" value="1"/>
</dbReference>
<protein>
    <submittedName>
        <fullName evidence="11">Transporter, CPA2 family</fullName>
    </submittedName>
</protein>